<feature type="transmembrane region" description="Helical" evidence="6">
    <location>
        <begin position="102"/>
        <end position="121"/>
    </location>
</feature>
<dbReference type="Pfam" id="PF01027">
    <property type="entry name" value="Bax1-I"/>
    <property type="match status" value="1"/>
</dbReference>
<dbReference type="GO" id="GO:0016020">
    <property type="term" value="C:membrane"/>
    <property type="evidence" value="ECO:0007669"/>
    <property type="project" value="UniProtKB-SubCell"/>
</dbReference>
<dbReference type="PANTHER" id="PTHR23291">
    <property type="entry name" value="BAX INHIBITOR-RELATED"/>
    <property type="match status" value="1"/>
</dbReference>
<evidence type="ECO:0000313" key="7">
    <source>
        <dbReference type="EMBL" id="KAK2079284.1"/>
    </source>
</evidence>
<proteinExistence type="inferred from homology"/>
<keyword evidence="4 6" id="KW-1133">Transmembrane helix</keyword>
<organism evidence="7 8">
    <name type="scientific">Prototheca wickerhamii</name>
    <dbReference type="NCBI Taxonomy" id="3111"/>
    <lineage>
        <taxon>Eukaryota</taxon>
        <taxon>Viridiplantae</taxon>
        <taxon>Chlorophyta</taxon>
        <taxon>core chlorophytes</taxon>
        <taxon>Trebouxiophyceae</taxon>
        <taxon>Chlorellales</taxon>
        <taxon>Chlorellaceae</taxon>
        <taxon>Prototheca</taxon>
    </lineage>
</organism>
<keyword evidence="5 6" id="KW-0472">Membrane</keyword>
<accession>A0AAD9ILE5</accession>
<feature type="transmembrane region" description="Helical" evidence="6">
    <location>
        <begin position="72"/>
        <end position="96"/>
    </location>
</feature>
<evidence type="ECO:0008006" key="9">
    <source>
        <dbReference type="Google" id="ProtNLM"/>
    </source>
</evidence>
<dbReference type="EMBL" id="JASFZW010000003">
    <property type="protein sequence ID" value="KAK2079284.1"/>
    <property type="molecule type" value="Genomic_DNA"/>
</dbReference>
<evidence type="ECO:0000256" key="6">
    <source>
        <dbReference type="RuleBase" id="RU004379"/>
    </source>
</evidence>
<keyword evidence="3 6" id="KW-0812">Transmembrane</keyword>
<protein>
    <recommendedName>
        <fullName evidence="9">Bax inhibitor 1</fullName>
    </recommendedName>
</protein>
<evidence type="ECO:0000313" key="8">
    <source>
        <dbReference type="Proteomes" id="UP001255856"/>
    </source>
</evidence>
<comment type="subcellular location">
    <subcellularLocation>
        <location evidence="1">Membrane</location>
        <topology evidence="1">Multi-pass membrane protein</topology>
    </subcellularLocation>
</comment>
<feature type="transmembrane region" description="Helical" evidence="6">
    <location>
        <begin position="36"/>
        <end position="60"/>
    </location>
</feature>
<dbReference type="PROSITE" id="PS51257">
    <property type="entry name" value="PROKAR_LIPOPROTEIN"/>
    <property type="match status" value="1"/>
</dbReference>
<comment type="caution">
    <text evidence="7">The sequence shown here is derived from an EMBL/GenBank/DDBJ whole genome shotgun (WGS) entry which is preliminary data.</text>
</comment>
<dbReference type="PANTHER" id="PTHR23291:SF32">
    <property type="entry name" value="BAX INHIBITOR 1"/>
    <property type="match status" value="1"/>
</dbReference>
<sequence length="186" mass="19958">MRTGFGGTLGILGFIGCSLALSLIPASPANGTKRLGLLAGAAFSQGTSLGPLINVAFYLYPGAAALLARRRSYLYLGGILSSAMSLFITMRFATWFVGGGAALFQAELYGGLLIFAGYVVFDTQLAIEKAESGRGDVISTALDLFVDLVAIFVRLLVILMKNAQSKDEERDRRRPRAGRWARRSEL</sequence>
<comment type="caution">
    <text evidence="6">Lacks conserved residue(s) required for the propagation of feature annotation.</text>
</comment>
<dbReference type="AlphaFoldDB" id="A0AAD9ILE5"/>
<dbReference type="InterPro" id="IPR006214">
    <property type="entry name" value="Bax_inhibitor_1-related"/>
</dbReference>
<reference evidence="7" key="1">
    <citation type="submission" date="2021-01" db="EMBL/GenBank/DDBJ databases">
        <authorList>
            <person name="Eckstrom K.M.E."/>
        </authorList>
    </citation>
    <scope>NUCLEOTIDE SEQUENCE</scope>
    <source>
        <strain evidence="7">UVCC 0001</strain>
    </source>
</reference>
<gene>
    <name evidence="7" type="ORF">QBZ16_002975</name>
</gene>
<dbReference type="Proteomes" id="UP001255856">
    <property type="component" value="Unassembled WGS sequence"/>
</dbReference>
<evidence type="ECO:0000256" key="1">
    <source>
        <dbReference type="ARBA" id="ARBA00004141"/>
    </source>
</evidence>
<comment type="similarity">
    <text evidence="2 6">Belongs to the BI1 family.</text>
</comment>
<evidence type="ECO:0000256" key="3">
    <source>
        <dbReference type="ARBA" id="ARBA00022692"/>
    </source>
</evidence>
<keyword evidence="8" id="KW-1185">Reference proteome</keyword>
<evidence type="ECO:0000256" key="2">
    <source>
        <dbReference type="ARBA" id="ARBA00010350"/>
    </source>
</evidence>
<evidence type="ECO:0000256" key="5">
    <source>
        <dbReference type="ARBA" id="ARBA00023136"/>
    </source>
</evidence>
<evidence type="ECO:0000256" key="4">
    <source>
        <dbReference type="ARBA" id="ARBA00022989"/>
    </source>
</evidence>
<name>A0AAD9ILE5_PROWI</name>